<comment type="caution">
    <text evidence="1">The sequence shown here is derived from an EMBL/GenBank/DDBJ whole genome shotgun (WGS) entry which is preliminary data.</text>
</comment>
<organism evidence="1 2">
    <name type="scientific">Henosepilachna vigintioctopunctata</name>
    <dbReference type="NCBI Taxonomy" id="420089"/>
    <lineage>
        <taxon>Eukaryota</taxon>
        <taxon>Metazoa</taxon>
        <taxon>Ecdysozoa</taxon>
        <taxon>Arthropoda</taxon>
        <taxon>Hexapoda</taxon>
        <taxon>Insecta</taxon>
        <taxon>Pterygota</taxon>
        <taxon>Neoptera</taxon>
        <taxon>Endopterygota</taxon>
        <taxon>Coleoptera</taxon>
        <taxon>Polyphaga</taxon>
        <taxon>Cucujiformia</taxon>
        <taxon>Coccinelloidea</taxon>
        <taxon>Coccinellidae</taxon>
        <taxon>Epilachninae</taxon>
        <taxon>Epilachnini</taxon>
        <taxon>Henosepilachna</taxon>
    </lineage>
</organism>
<sequence length="715" mass="82368">MIIKGSNHLNEARYVVRLGIQSKWWTTITYAYQVINVRVKKREVYIECLGNCYTEYFDQRMTFKVECQPRCTETKWQWSVYQGSGDDQSLTSGPLQLIFSEEQGRSYDLLSFNGILPDKTYLLKVATDADNETQPSYKFKSLGTFDFSCNLQPFEGIILETFFYFKCSGKGYGSFFWVTFYQKDVNKEMILDYDSSWEYLNFTVPRRGVVSLRFAHYTGLEGEVNWDPDNHDDYFNLTDKELKLSEIEDSYNNGNESIKNSLEAFEYKKALNKMSLISKSVEKINGTDVKALEPVIDKIVTDLRKIPMATISNLEQASGIMEDLTSRNVAFDTDLTKKMSELCKDLSEHHKNTLGQQFLESVSDLLVLETTIKQLMQCSTGLSQPNETAIELHEAPVDVTTVNYLIIEGETNTEVYDEYLDEVISLENKEKYKTVTSDFFEICLNNGESLYKRINLRRPDARDTKDAHTEGYSITVSKRKGVTMAFRGYRAFGIGIDYPADLADSHDMYYSIICTTSQNIFWWEHGVDLISNVVIVVVSREDRQNLNFKNDFKISFKMKKEPTRNFPKKTYEISPKKSSKSDIPDENLLPVYIVAVDAGRSLMIEFSDIKDNVSLHVISTDFELPTGRHFSGDTQQITQAQKHFVDHVTNEYPGYRLISVSSGDSNQKDPIQFQMRAYSVSCLKYITQERMWNASCKAQYSTEKRKSYVCVENCQ</sequence>
<evidence type="ECO:0000313" key="2">
    <source>
        <dbReference type="Proteomes" id="UP001431783"/>
    </source>
</evidence>
<proteinExistence type="predicted"/>
<name>A0AAW1VJB9_9CUCU</name>
<dbReference type="AlphaFoldDB" id="A0AAW1VJB9"/>
<evidence type="ECO:0000313" key="1">
    <source>
        <dbReference type="EMBL" id="KAK9892880.1"/>
    </source>
</evidence>
<protein>
    <recommendedName>
        <fullName evidence="3">PKD/REJ-like domain-containing protein</fullName>
    </recommendedName>
</protein>
<gene>
    <name evidence="1" type="ORF">WA026_022560</name>
</gene>
<dbReference type="EMBL" id="JARQZJ010000140">
    <property type="protein sequence ID" value="KAK9892880.1"/>
    <property type="molecule type" value="Genomic_DNA"/>
</dbReference>
<reference evidence="1 2" key="1">
    <citation type="submission" date="2023-03" db="EMBL/GenBank/DDBJ databases">
        <title>Genome insight into feeding habits of ladybird beetles.</title>
        <authorList>
            <person name="Li H.-S."/>
            <person name="Huang Y.-H."/>
            <person name="Pang H."/>
        </authorList>
    </citation>
    <scope>NUCLEOTIDE SEQUENCE [LARGE SCALE GENOMIC DNA]</scope>
    <source>
        <strain evidence="1">SYSU_2023b</strain>
        <tissue evidence="1">Whole body</tissue>
    </source>
</reference>
<accession>A0AAW1VJB9</accession>
<keyword evidence="2" id="KW-1185">Reference proteome</keyword>
<dbReference type="Proteomes" id="UP001431783">
    <property type="component" value="Unassembled WGS sequence"/>
</dbReference>
<evidence type="ECO:0008006" key="3">
    <source>
        <dbReference type="Google" id="ProtNLM"/>
    </source>
</evidence>